<dbReference type="GO" id="GO:0003677">
    <property type="term" value="F:DNA binding"/>
    <property type="evidence" value="ECO:0007669"/>
    <property type="project" value="UniProtKB-KW"/>
</dbReference>
<name>A0A062U5T7_9PROT</name>
<evidence type="ECO:0000256" key="1">
    <source>
        <dbReference type="ARBA" id="ARBA00011046"/>
    </source>
</evidence>
<comment type="similarity">
    <text evidence="1">Belongs to the BlaI transcriptional regulatory family.</text>
</comment>
<dbReference type="Proteomes" id="UP000249123">
    <property type="component" value="Unassembled WGS sequence"/>
</dbReference>
<evidence type="ECO:0000256" key="4">
    <source>
        <dbReference type="ARBA" id="ARBA00023163"/>
    </source>
</evidence>
<dbReference type="SUPFAM" id="SSF46785">
    <property type="entry name" value="Winged helix' DNA-binding domain"/>
    <property type="match status" value="1"/>
</dbReference>
<accession>A0A328K2N6</accession>
<proteinExistence type="inferred from homology"/>
<dbReference type="EMBL" id="AWFB01000001">
    <property type="protein sequence ID" value="RAN36028.1"/>
    <property type="molecule type" value="Genomic_DNA"/>
</dbReference>
<evidence type="ECO:0000256" key="2">
    <source>
        <dbReference type="ARBA" id="ARBA00023015"/>
    </source>
</evidence>
<comment type="caution">
    <text evidence="5">The sequence shown here is derived from an EMBL/GenBank/DDBJ whole genome shotgun (WGS) entry which is preliminary data.</text>
</comment>
<keyword evidence="3" id="KW-0238">DNA-binding</keyword>
<dbReference type="eggNOG" id="COG3682">
    <property type="taxonomic scope" value="Bacteria"/>
</dbReference>
<keyword evidence="6" id="KW-1185">Reference proteome</keyword>
<dbReference type="InterPro" id="IPR036390">
    <property type="entry name" value="WH_DNA-bd_sf"/>
</dbReference>
<dbReference type="Gene3D" id="1.10.10.10">
    <property type="entry name" value="Winged helix-like DNA-binding domain superfamily/Winged helix DNA-binding domain"/>
    <property type="match status" value="1"/>
</dbReference>
<evidence type="ECO:0000313" key="5">
    <source>
        <dbReference type="EMBL" id="RAN36028.1"/>
    </source>
</evidence>
<dbReference type="GO" id="GO:0045892">
    <property type="term" value="P:negative regulation of DNA-templated transcription"/>
    <property type="evidence" value="ECO:0007669"/>
    <property type="project" value="InterPro"/>
</dbReference>
<dbReference type="InterPro" id="IPR036388">
    <property type="entry name" value="WH-like_DNA-bd_sf"/>
</dbReference>
<dbReference type="Pfam" id="PF03965">
    <property type="entry name" value="Penicillinase_R"/>
    <property type="match status" value="1"/>
</dbReference>
<reference evidence="5 6" key="1">
    <citation type="submission" date="2013-04" db="EMBL/GenBank/DDBJ databases">
        <title>Hyphomonas sp. T24B3 Genome Sequencing.</title>
        <authorList>
            <person name="Lai Q."/>
            <person name="Shao Z."/>
        </authorList>
    </citation>
    <scope>NUCLEOTIDE SEQUENCE [LARGE SCALE GENOMIC DNA]</scope>
    <source>
        <strain evidence="5 6">T24B3</strain>
    </source>
</reference>
<dbReference type="RefSeq" id="WP_034823698.1">
    <property type="nucleotide sequence ID" value="NZ_AWFA01000001.1"/>
</dbReference>
<dbReference type="InterPro" id="IPR005650">
    <property type="entry name" value="BlaI_family"/>
</dbReference>
<evidence type="ECO:0008006" key="7">
    <source>
        <dbReference type="Google" id="ProtNLM"/>
    </source>
</evidence>
<protein>
    <recommendedName>
        <fullName evidence="7">CopY family transcriptional regulator</fullName>
    </recommendedName>
</protein>
<accession>A0A062U5T7</accession>
<dbReference type="AlphaFoldDB" id="A0A062U5T7"/>
<dbReference type="OrthoDB" id="279010at2"/>
<dbReference type="PIRSF" id="PIRSF019455">
    <property type="entry name" value="CopR_AtkY"/>
    <property type="match status" value="1"/>
</dbReference>
<keyword evidence="4" id="KW-0804">Transcription</keyword>
<evidence type="ECO:0000313" key="6">
    <source>
        <dbReference type="Proteomes" id="UP000249123"/>
    </source>
</evidence>
<gene>
    <name evidence="5" type="ORF">HY3_00190</name>
</gene>
<dbReference type="STRING" id="1280941.HY2_00880"/>
<sequence length="130" mass="14040">MSQPNPSELAVLKHLWSSGAQSAREVHDAIGTQQGWKPSTTRTVIARMEDKGWVTRQDVHGMAVFTAKLDRTATLGGLVRHLARQVLDMDGPIPAALFAESPHLSDAELDELDAIINAAEDEASDKKGGE</sequence>
<keyword evidence="2" id="KW-0805">Transcription regulation</keyword>
<evidence type="ECO:0000256" key="3">
    <source>
        <dbReference type="ARBA" id="ARBA00023125"/>
    </source>
</evidence>
<organism evidence="5 6">
    <name type="scientific">Hyphomonas pacifica</name>
    <dbReference type="NCBI Taxonomy" id="1280941"/>
    <lineage>
        <taxon>Bacteria</taxon>
        <taxon>Pseudomonadati</taxon>
        <taxon>Pseudomonadota</taxon>
        <taxon>Alphaproteobacteria</taxon>
        <taxon>Hyphomonadales</taxon>
        <taxon>Hyphomonadaceae</taxon>
        <taxon>Hyphomonas</taxon>
    </lineage>
</organism>